<sequence>MQRRGFRALWSQTSEHAFQSRKNRTLNRMNLVRNISAPLPKFSSIGGQVIDRHDIARLAKILLFRGRYGSNMSCAHD</sequence>
<accession>A0A9P3URZ4</accession>
<name>A0A9P3URZ4_LYOSH</name>
<protein>
    <submittedName>
        <fullName evidence="1">Uncharacterized protein</fullName>
    </submittedName>
</protein>
<dbReference type="Proteomes" id="UP001063166">
    <property type="component" value="Unassembled WGS sequence"/>
</dbReference>
<evidence type="ECO:0000313" key="2">
    <source>
        <dbReference type="Proteomes" id="UP001063166"/>
    </source>
</evidence>
<organism evidence="1 2">
    <name type="scientific">Lyophyllum shimeji</name>
    <name type="common">Hon-shimeji</name>
    <name type="synonym">Tricholoma shimeji</name>
    <dbReference type="NCBI Taxonomy" id="47721"/>
    <lineage>
        <taxon>Eukaryota</taxon>
        <taxon>Fungi</taxon>
        <taxon>Dikarya</taxon>
        <taxon>Basidiomycota</taxon>
        <taxon>Agaricomycotina</taxon>
        <taxon>Agaricomycetes</taxon>
        <taxon>Agaricomycetidae</taxon>
        <taxon>Agaricales</taxon>
        <taxon>Tricholomatineae</taxon>
        <taxon>Lyophyllaceae</taxon>
        <taxon>Lyophyllum</taxon>
    </lineage>
</organism>
<dbReference type="EMBL" id="BRPK01000026">
    <property type="protein sequence ID" value="GLB45684.1"/>
    <property type="molecule type" value="Genomic_DNA"/>
</dbReference>
<evidence type="ECO:0000313" key="1">
    <source>
        <dbReference type="EMBL" id="GLB45684.1"/>
    </source>
</evidence>
<dbReference type="AlphaFoldDB" id="A0A9P3URZ4"/>
<proteinExistence type="predicted"/>
<keyword evidence="2" id="KW-1185">Reference proteome</keyword>
<gene>
    <name evidence="1" type="ORF">LshimejAT787_2600170</name>
</gene>
<comment type="caution">
    <text evidence="1">The sequence shown here is derived from an EMBL/GenBank/DDBJ whole genome shotgun (WGS) entry which is preliminary data.</text>
</comment>
<reference evidence="1" key="1">
    <citation type="submission" date="2022-07" db="EMBL/GenBank/DDBJ databases">
        <title>The genome of Lyophyllum shimeji provides insight into the initial evolution of ectomycorrhizal fungal genome.</title>
        <authorList>
            <person name="Kobayashi Y."/>
            <person name="Shibata T."/>
            <person name="Hirakawa H."/>
            <person name="Shigenobu S."/>
            <person name="Nishiyama T."/>
            <person name="Yamada A."/>
            <person name="Hasebe M."/>
            <person name="Kawaguchi M."/>
        </authorList>
    </citation>
    <scope>NUCLEOTIDE SEQUENCE</scope>
    <source>
        <strain evidence="1">AT787</strain>
    </source>
</reference>